<evidence type="ECO:0000256" key="2">
    <source>
        <dbReference type="SAM" id="Phobius"/>
    </source>
</evidence>
<accession>A0ABQ6M482</accession>
<gene>
    <name evidence="3" type="ORF">TeGR_g2892</name>
</gene>
<evidence type="ECO:0000256" key="1">
    <source>
        <dbReference type="SAM" id="MobiDB-lite"/>
    </source>
</evidence>
<sequence length="429" mass="48583">MSAMTAQAAHRERVSRATHHGTQVFMDHESELNLRKVRVSDRGAVFTTPPMYVRIMPPAGEGEDIGRDWRTQKEGNKQKEGNVLRKRAKGGHIDVDDLPVSENGEFQLPEELGVPAFVPGAKKTATEGSKGVSLTKIVPRSDVGGWMPVTASVFAYRIPSDEAVMEMHGMTKFTFYIFAYVVWPAIFYGMKIVSFFLALADAIIRRTGLLPTELETIRGGRMADNVVDPRYGSNIHPNPTLEAEHNNTTITSPYKFHSRHYTAHIAVDLPNVSPVEAFEALSKVENSHKYVPGLLYNCVHPDSPTDAGEGTVYLQYHFPAYLPKVIRMHYRAVKTSWIGSFNEFSKSYISCSDTWFMSVYYKHHTSRPQPGRTGCTYTMSLGLRFKSRVVCTLLRWVFGRDRMQAVIKKSTEHYGRCVYEYFNRGLHRE</sequence>
<organism evidence="3 4">
    <name type="scientific">Tetraparma gracilis</name>
    <dbReference type="NCBI Taxonomy" id="2962635"/>
    <lineage>
        <taxon>Eukaryota</taxon>
        <taxon>Sar</taxon>
        <taxon>Stramenopiles</taxon>
        <taxon>Ochrophyta</taxon>
        <taxon>Bolidophyceae</taxon>
        <taxon>Parmales</taxon>
        <taxon>Triparmaceae</taxon>
        <taxon>Tetraparma</taxon>
    </lineage>
</organism>
<proteinExistence type="predicted"/>
<dbReference type="Proteomes" id="UP001165060">
    <property type="component" value="Unassembled WGS sequence"/>
</dbReference>
<feature type="transmembrane region" description="Helical" evidence="2">
    <location>
        <begin position="175"/>
        <end position="200"/>
    </location>
</feature>
<keyword evidence="4" id="KW-1185">Reference proteome</keyword>
<evidence type="ECO:0000313" key="4">
    <source>
        <dbReference type="Proteomes" id="UP001165060"/>
    </source>
</evidence>
<name>A0ABQ6M482_9STRA</name>
<keyword evidence="2" id="KW-1133">Transmembrane helix</keyword>
<feature type="compositionally biased region" description="Basic and acidic residues" evidence="1">
    <location>
        <begin position="64"/>
        <end position="83"/>
    </location>
</feature>
<dbReference type="EMBL" id="BRYB01001145">
    <property type="protein sequence ID" value="GMI19192.1"/>
    <property type="molecule type" value="Genomic_DNA"/>
</dbReference>
<comment type="caution">
    <text evidence="3">The sequence shown here is derived from an EMBL/GenBank/DDBJ whole genome shotgun (WGS) entry which is preliminary data.</text>
</comment>
<reference evidence="3 4" key="1">
    <citation type="journal article" date="2023" name="Commun. Biol.">
        <title>Genome analysis of Parmales, the sister group of diatoms, reveals the evolutionary specialization of diatoms from phago-mixotrophs to photoautotrophs.</title>
        <authorList>
            <person name="Ban H."/>
            <person name="Sato S."/>
            <person name="Yoshikawa S."/>
            <person name="Yamada K."/>
            <person name="Nakamura Y."/>
            <person name="Ichinomiya M."/>
            <person name="Sato N."/>
            <person name="Blanc-Mathieu R."/>
            <person name="Endo H."/>
            <person name="Kuwata A."/>
            <person name="Ogata H."/>
        </authorList>
    </citation>
    <scope>NUCLEOTIDE SEQUENCE [LARGE SCALE GENOMIC DNA]</scope>
</reference>
<feature type="region of interest" description="Disordered" evidence="1">
    <location>
        <begin position="1"/>
        <end position="20"/>
    </location>
</feature>
<protein>
    <submittedName>
        <fullName evidence="3">Uncharacterized protein</fullName>
    </submittedName>
</protein>
<keyword evidence="2" id="KW-0472">Membrane</keyword>
<evidence type="ECO:0000313" key="3">
    <source>
        <dbReference type="EMBL" id="GMI19192.1"/>
    </source>
</evidence>
<feature type="region of interest" description="Disordered" evidence="1">
    <location>
        <begin position="57"/>
        <end position="88"/>
    </location>
</feature>
<keyword evidence="2" id="KW-0812">Transmembrane</keyword>